<proteinExistence type="predicted"/>
<gene>
    <name evidence="1" type="ORF">EQG79_09085</name>
</gene>
<accession>A0A4Q2UL28</accession>
<dbReference type="AlphaFoldDB" id="A0A4Q2UL28"/>
<protein>
    <recommendedName>
        <fullName evidence="3">ASCH domain-containing protein</fullName>
    </recommendedName>
</protein>
<dbReference type="Proteomes" id="UP000290407">
    <property type="component" value="Unassembled WGS sequence"/>
</dbReference>
<evidence type="ECO:0000313" key="2">
    <source>
        <dbReference type="Proteomes" id="UP000290407"/>
    </source>
</evidence>
<sequence length="114" mass="13207">MNTAINFQTNWNGKLDCRCFTTFRLAGGKYQVGKIYDIQLNGKSIKKARCLDKRVLRLDQVNEWIARIDTGYSLEEFRNLVQTMYKNIVRDFTTQEFVLVLLETIDESTTSPGS</sequence>
<dbReference type="EMBL" id="SBLB01000002">
    <property type="protein sequence ID" value="RYC70014.1"/>
    <property type="molecule type" value="Genomic_DNA"/>
</dbReference>
<reference evidence="1 2" key="1">
    <citation type="submission" date="2019-01" db="EMBL/GenBank/DDBJ databases">
        <title>Spirosoma flava sp. nov., a propanil-degrading bacterium isolated from herbicide-contaminated soil.</title>
        <authorList>
            <person name="Zhang L."/>
            <person name="Jiang J.-D."/>
        </authorList>
    </citation>
    <scope>NUCLEOTIDE SEQUENCE [LARGE SCALE GENOMIC DNA]</scope>
    <source>
        <strain evidence="1 2">TY50</strain>
    </source>
</reference>
<evidence type="ECO:0008006" key="3">
    <source>
        <dbReference type="Google" id="ProtNLM"/>
    </source>
</evidence>
<name>A0A4Q2UL28_9BACT</name>
<comment type="caution">
    <text evidence="1">The sequence shown here is derived from an EMBL/GenBank/DDBJ whole genome shotgun (WGS) entry which is preliminary data.</text>
</comment>
<dbReference type="RefSeq" id="WP_129601242.1">
    <property type="nucleotide sequence ID" value="NZ_SBLB01000002.1"/>
</dbReference>
<organism evidence="1 2">
    <name type="scientific">Spirosoma sordidisoli</name>
    <dbReference type="NCBI Taxonomy" id="2502893"/>
    <lineage>
        <taxon>Bacteria</taxon>
        <taxon>Pseudomonadati</taxon>
        <taxon>Bacteroidota</taxon>
        <taxon>Cytophagia</taxon>
        <taxon>Cytophagales</taxon>
        <taxon>Cytophagaceae</taxon>
        <taxon>Spirosoma</taxon>
    </lineage>
</organism>
<keyword evidence="2" id="KW-1185">Reference proteome</keyword>
<evidence type="ECO:0000313" key="1">
    <source>
        <dbReference type="EMBL" id="RYC70014.1"/>
    </source>
</evidence>